<sequence length="514" mass="57818">MAGQGMRMALKGKTPSAHARLKYITRQGKYAQGIDGVRDDLAASRSGNLPNWADDADQYWLGVDQFERANARRCVELELNLPPELTLDQQRQVVEAYAERLLGAERLPHTWAIHDGSGKNPHCHLMFQERGLDGIERPDAKAWFKRANTTHRERGGAMKSRSIHGAAWTMHARATWAETVNDGLRAAGYAPRFDHRSKTVQRDDALRSGDLRRAAELGTLTERHEGATLNGMRRRVERGEIELDDLPEYAQQLILQNDRVRAYNNALRDWARSAPEAELAERLAPELAELAEQLVLENPGAHVAAFEMHQVRLATELDQAHGAALVEWVERARAQVIELRPAAVRPPDPDMDRVDTLKALAKHTAAEALAAEKAQKDWRSEHPRRAALADFLGKPLAVDLAAEQAQRSKMAALEAYRDAPERIAAVAWQRADHELKALERYLPTMEQAAGLKPMHELEREQRELDGLTREVLGEAVRNLRRAVGLINNHLTGCGYDEREPLFALRRELELELGM</sequence>
<keyword evidence="2" id="KW-0184">Conjugation</keyword>
<dbReference type="Gene3D" id="3.30.930.30">
    <property type="match status" value="1"/>
</dbReference>
<dbReference type="EMBL" id="JACAQK010000042">
    <property type="protein sequence ID" value="NWD40083.1"/>
    <property type="molecule type" value="Genomic_DNA"/>
</dbReference>
<gene>
    <name evidence="4" type="ORF">HX787_29935</name>
</gene>
<evidence type="ECO:0000259" key="3">
    <source>
        <dbReference type="Pfam" id="PF03389"/>
    </source>
</evidence>
<organism evidence="4 5">
    <name type="scientific">Pseudomonas tolaasii</name>
    <dbReference type="NCBI Taxonomy" id="29442"/>
    <lineage>
        <taxon>Bacteria</taxon>
        <taxon>Pseudomonadati</taxon>
        <taxon>Pseudomonadota</taxon>
        <taxon>Gammaproteobacteria</taxon>
        <taxon>Pseudomonadales</taxon>
        <taxon>Pseudomonadaceae</taxon>
        <taxon>Pseudomonas</taxon>
    </lineage>
</organism>
<dbReference type="Pfam" id="PF03389">
    <property type="entry name" value="MobA_MobL"/>
    <property type="match status" value="1"/>
</dbReference>
<comment type="caution">
    <text evidence="4">The sequence shown here is derived from an EMBL/GenBank/DDBJ whole genome shotgun (WGS) entry which is preliminary data.</text>
</comment>
<accession>A0A7Y8DSS8</accession>
<evidence type="ECO:0000256" key="1">
    <source>
        <dbReference type="ARBA" id="ARBA00010873"/>
    </source>
</evidence>
<dbReference type="InterPro" id="IPR005053">
    <property type="entry name" value="MobA_MobL"/>
</dbReference>
<feature type="domain" description="MobA/MobL protein" evidence="3">
    <location>
        <begin position="47"/>
        <end position="201"/>
    </location>
</feature>
<dbReference type="AlphaFoldDB" id="A0A7Y8DSS8"/>
<reference evidence="4 5" key="1">
    <citation type="submission" date="2020-04" db="EMBL/GenBank/DDBJ databases">
        <title>Molecular characterization of pseudomonads from Agaricus bisporus reveal novel blotch 2 pathogens in Western Europe.</title>
        <authorList>
            <person name="Taparia T."/>
            <person name="Krijger M."/>
            <person name="Haynes E."/>
            <person name="Elpinstone J.G."/>
            <person name="Noble R."/>
            <person name="Van Der Wolf J."/>
        </authorList>
    </citation>
    <scope>NUCLEOTIDE SEQUENCE [LARGE SCALE GENOMIC DNA]</scope>
    <source>
        <strain evidence="4 5">IPO3746</strain>
    </source>
</reference>
<evidence type="ECO:0000313" key="4">
    <source>
        <dbReference type="EMBL" id="NWD40083.1"/>
    </source>
</evidence>
<evidence type="ECO:0000313" key="5">
    <source>
        <dbReference type="Proteomes" id="UP000549134"/>
    </source>
</evidence>
<evidence type="ECO:0000256" key="2">
    <source>
        <dbReference type="ARBA" id="ARBA00022971"/>
    </source>
</evidence>
<name>A0A7Y8DSS8_PSETO</name>
<dbReference type="RefSeq" id="WP_177008018.1">
    <property type="nucleotide sequence ID" value="NZ_JACAQH010000031.1"/>
</dbReference>
<protein>
    <submittedName>
        <fullName evidence="4">MobA/MobL family protein</fullName>
    </submittedName>
</protein>
<comment type="similarity">
    <text evidence="1">Belongs to the MobA/MobL family.</text>
</comment>
<proteinExistence type="inferred from homology"/>
<dbReference type="Proteomes" id="UP000549134">
    <property type="component" value="Unassembled WGS sequence"/>
</dbReference>